<evidence type="ECO:0000313" key="1">
    <source>
        <dbReference type="EMBL" id="USQ78901.1"/>
    </source>
</evidence>
<dbReference type="RefSeq" id="WP_252591713.1">
    <property type="nucleotide sequence ID" value="NZ_CP099489.1"/>
</dbReference>
<reference evidence="1" key="1">
    <citation type="submission" date="2022-06" db="EMBL/GenBank/DDBJ databases">
        <title>Ornithinimicrobium HY1793.</title>
        <authorList>
            <person name="Huang Y."/>
        </authorList>
    </citation>
    <scope>NUCLEOTIDE SEQUENCE</scope>
    <source>
        <strain evidence="1">HY1793</strain>
    </source>
</reference>
<protein>
    <recommendedName>
        <fullName evidence="3">DUF4274 domain-containing protein</fullName>
    </recommendedName>
</protein>
<dbReference type="Proteomes" id="UP001056455">
    <property type="component" value="Chromosome"/>
</dbReference>
<organism evidence="1 2">
    <name type="scientific">Ornithinimicrobium faecis</name>
    <dbReference type="NCBI Taxonomy" id="2934158"/>
    <lineage>
        <taxon>Bacteria</taxon>
        <taxon>Bacillati</taxon>
        <taxon>Actinomycetota</taxon>
        <taxon>Actinomycetes</taxon>
        <taxon>Micrococcales</taxon>
        <taxon>Ornithinimicrobiaceae</taxon>
        <taxon>Ornithinimicrobium</taxon>
    </lineage>
</organism>
<gene>
    <name evidence="1" type="ORF">NF556_14880</name>
</gene>
<sequence>MTREDLLREWWRDAGLTGDPLPVELVREVSDEEYATVQRECMTEAGWPPEDEGLSWSAPADQAESLGLAMYTCWAQFPTPLEFVQPYDQEQLGVIYDWVLEEAIPCYAEQGHLVKDVPTREAFTGEYFATRGFWSPTDGLDLGMNETIELDGLCPRMPPRDVLFRTD</sequence>
<evidence type="ECO:0000313" key="2">
    <source>
        <dbReference type="Proteomes" id="UP001056455"/>
    </source>
</evidence>
<proteinExistence type="predicted"/>
<evidence type="ECO:0008006" key="3">
    <source>
        <dbReference type="Google" id="ProtNLM"/>
    </source>
</evidence>
<keyword evidence="2" id="KW-1185">Reference proteome</keyword>
<dbReference type="EMBL" id="CP099489">
    <property type="protein sequence ID" value="USQ78901.1"/>
    <property type="molecule type" value="Genomic_DNA"/>
</dbReference>
<accession>A0ABY4YQ80</accession>
<name>A0ABY4YQ80_9MICO</name>